<dbReference type="Proteomes" id="UP000299102">
    <property type="component" value="Unassembled WGS sequence"/>
</dbReference>
<proteinExistence type="predicted"/>
<keyword evidence="2" id="KW-1185">Reference proteome</keyword>
<organism evidence="1 2">
    <name type="scientific">Eumeta variegata</name>
    <name type="common">Bagworm moth</name>
    <name type="synonym">Eumeta japonica</name>
    <dbReference type="NCBI Taxonomy" id="151549"/>
    <lineage>
        <taxon>Eukaryota</taxon>
        <taxon>Metazoa</taxon>
        <taxon>Ecdysozoa</taxon>
        <taxon>Arthropoda</taxon>
        <taxon>Hexapoda</taxon>
        <taxon>Insecta</taxon>
        <taxon>Pterygota</taxon>
        <taxon>Neoptera</taxon>
        <taxon>Endopterygota</taxon>
        <taxon>Lepidoptera</taxon>
        <taxon>Glossata</taxon>
        <taxon>Ditrysia</taxon>
        <taxon>Tineoidea</taxon>
        <taxon>Psychidae</taxon>
        <taxon>Oiketicinae</taxon>
        <taxon>Eumeta</taxon>
    </lineage>
</organism>
<sequence length="159" mass="18021">MRVTVDLAGCGWESLMKSVTLGNVTMSHRTRERPPNALRLSHSTMIGLRARSTRELQAYKCIANIARLISQFWIPYYKLSVIHVKQKENEMLTSEPLKKPPENQLPHRINTNNILSRAQFRNPITKRHKARVVCRTGAVGVQAHVGRSATLCAQFCAFV</sequence>
<comment type="caution">
    <text evidence="1">The sequence shown here is derived from an EMBL/GenBank/DDBJ whole genome shotgun (WGS) entry which is preliminary data.</text>
</comment>
<dbReference type="AlphaFoldDB" id="A0A4C1WRB5"/>
<reference evidence="1 2" key="1">
    <citation type="journal article" date="2019" name="Commun. Biol.">
        <title>The bagworm genome reveals a unique fibroin gene that provides high tensile strength.</title>
        <authorList>
            <person name="Kono N."/>
            <person name="Nakamura H."/>
            <person name="Ohtoshi R."/>
            <person name="Tomita M."/>
            <person name="Numata K."/>
            <person name="Arakawa K."/>
        </authorList>
    </citation>
    <scope>NUCLEOTIDE SEQUENCE [LARGE SCALE GENOMIC DNA]</scope>
</reference>
<protein>
    <submittedName>
        <fullName evidence="1">Uncharacterized protein</fullName>
    </submittedName>
</protein>
<name>A0A4C1WRB5_EUMVA</name>
<dbReference type="EMBL" id="BGZK01000611">
    <property type="protein sequence ID" value="GBP52849.1"/>
    <property type="molecule type" value="Genomic_DNA"/>
</dbReference>
<evidence type="ECO:0000313" key="2">
    <source>
        <dbReference type="Proteomes" id="UP000299102"/>
    </source>
</evidence>
<evidence type="ECO:0000313" key="1">
    <source>
        <dbReference type="EMBL" id="GBP52849.1"/>
    </source>
</evidence>
<accession>A0A4C1WRB5</accession>
<gene>
    <name evidence="1" type="ORF">EVAR_39012_1</name>
</gene>